<protein>
    <recommendedName>
        <fullName evidence="1">F-box/LRR-repeat protein 15/At3g58940/PEG3-like LRR domain-containing protein</fullName>
    </recommendedName>
</protein>
<gene>
    <name evidence="2" type="ORF">POSPLADRAFT_1052838</name>
</gene>
<evidence type="ECO:0000313" key="3">
    <source>
        <dbReference type="Proteomes" id="UP000194127"/>
    </source>
</evidence>
<dbReference type="Proteomes" id="UP000194127">
    <property type="component" value="Unassembled WGS sequence"/>
</dbReference>
<dbReference type="CDD" id="cd09917">
    <property type="entry name" value="F-box_SF"/>
    <property type="match status" value="1"/>
</dbReference>
<dbReference type="Pfam" id="PF24758">
    <property type="entry name" value="LRR_At5g56370"/>
    <property type="match status" value="1"/>
</dbReference>
<dbReference type="RefSeq" id="XP_024342965.1">
    <property type="nucleotide sequence ID" value="XM_024480320.1"/>
</dbReference>
<dbReference type="OrthoDB" id="2766966at2759"/>
<dbReference type="EMBL" id="KZ110592">
    <property type="protein sequence ID" value="OSX66171.1"/>
    <property type="molecule type" value="Genomic_DNA"/>
</dbReference>
<name>A0A1X6NC46_9APHY</name>
<dbReference type="AlphaFoldDB" id="A0A1X6NC46"/>
<dbReference type="GeneID" id="36325270"/>
<dbReference type="InterPro" id="IPR055411">
    <property type="entry name" value="LRR_FXL15/At3g58940/PEG3-like"/>
</dbReference>
<evidence type="ECO:0000313" key="2">
    <source>
        <dbReference type="EMBL" id="OSX66171.1"/>
    </source>
</evidence>
<keyword evidence="3" id="KW-1185">Reference proteome</keyword>
<feature type="domain" description="F-box/LRR-repeat protein 15/At3g58940/PEG3-like LRR" evidence="1">
    <location>
        <begin position="112"/>
        <end position="202"/>
    </location>
</feature>
<dbReference type="SUPFAM" id="SSF81383">
    <property type="entry name" value="F-box domain"/>
    <property type="match status" value="1"/>
</dbReference>
<proteinExistence type="predicted"/>
<dbReference type="SUPFAM" id="SSF52047">
    <property type="entry name" value="RNI-like"/>
    <property type="match status" value="1"/>
</dbReference>
<organism evidence="2 3">
    <name type="scientific">Postia placenta MAD-698-R-SB12</name>
    <dbReference type="NCBI Taxonomy" id="670580"/>
    <lineage>
        <taxon>Eukaryota</taxon>
        <taxon>Fungi</taxon>
        <taxon>Dikarya</taxon>
        <taxon>Basidiomycota</taxon>
        <taxon>Agaricomycotina</taxon>
        <taxon>Agaricomycetes</taxon>
        <taxon>Polyporales</taxon>
        <taxon>Adustoporiaceae</taxon>
        <taxon>Rhodonia</taxon>
    </lineage>
</organism>
<reference evidence="2 3" key="1">
    <citation type="submission" date="2017-04" db="EMBL/GenBank/DDBJ databases">
        <title>Genome Sequence of the Model Brown-Rot Fungus Postia placenta SB12.</title>
        <authorList>
            <consortium name="DOE Joint Genome Institute"/>
            <person name="Gaskell J."/>
            <person name="Kersten P."/>
            <person name="Larrondo L.F."/>
            <person name="Canessa P."/>
            <person name="Martinez D."/>
            <person name="Hibbett D."/>
            <person name="Schmoll M."/>
            <person name="Kubicek C.P."/>
            <person name="Martinez A.T."/>
            <person name="Yadav J."/>
            <person name="Master E."/>
            <person name="Magnuson J.K."/>
            <person name="James T."/>
            <person name="Yaver D."/>
            <person name="Berka R."/>
            <person name="Labutti K."/>
            <person name="Lipzen A."/>
            <person name="Aerts A."/>
            <person name="Barry K."/>
            <person name="Henrissat B."/>
            <person name="Blanchette R."/>
            <person name="Grigoriev I."/>
            <person name="Cullen D."/>
        </authorList>
    </citation>
    <scope>NUCLEOTIDE SEQUENCE [LARGE SCALE GENOMIC DNA]</scope>
    <source>
        <strain evidence="2 3">MAD-698-R-SB12</strain>
    </source>
</reference>
<sequence length="438" mass="50303">MRRLRFPRLLRCVWRLISRITYGSGGRSHAWKNTKVVEVVRPQLPAEVWEAILGFLRDDRRAIAACALTCRAFIPMIRDIVFHTLRLSHSLTYSNYLSFVALLRDSPHVALSVRELSITIESEEGQPCLPPILPRLHEVERLTLNFSGGMFDMSEDTRDRLSTYFHSVKKLRLANVRFDGTDLLQLLCACPELKALHMSAVYWRRSSLLPAFTPDLAAIVPSAPVELDELILQTPPAQVVAWLVRGPFALRPRRMDLHWDGSTDGKYVPKLFESAGKSLLDLTLEFPGWFSFREAMNLSHNTNLTWLRFDKVWVDGSQPRFVYIPDPVQLHSHDWIPAALSRLQSPRIQQVHFNIELCNSGELSVLDWELIDTHLVRLARGSDGKLVTSFHVLNSDYKPARYNVTDAIMYRLPRLRAAMGRVGVVYTHWPNVEECWFP</sequence>
<dbReference type="InterPro" id="IPR036047">
    <property type="entry name" value="F-box-like_dom_sf"/>
</dbReference>
<evidence type="ECO:0000259" key="1">
    <source>
        <dbReference type="Pfam" id="PF24758"/>
    </source>
</evidence>
<accession>A0A1X6NC46</accession>